<organism evidence="2 3">
    <name type="scientific">Mytilus edulis</name>
    <name type="common">Blue mussel</name>
    <dbReference type="NCBI Taxonomy" id="6550"/>
    <lineage>
        <taxon>Eukaryota</taxon>
        <taxon>Metazoa</taxon>
        <taxon>Spiralia</taxon>
        <taxon>Lophotrochozoa</taxon>
        <taxon>Mollusca</taxon>
        <taxon>Bivalvia</taxon>
        <taxon>Autobranchia</taxon>
        <taxon>Pteriomorphia</taxon>
        <taxon>Mytilida</taxon>
        <taxon>Mytiloidea</taxon>
        <taxon>Mytilidae</taxon>
        <taxon>Mytilinae</taxon>
        <taxon>Mytilus</taxon>
    </lineage>
</organism>
<name>A0A8S3V3V3_MYTED</name>
<evidence type="ECO:0000313" key="3">
    <source>
        <dbReference type="Proteomes" id="UP000683360"/>
    </source>
</evidence>
<dbReference type="EMBL" id="CAJPWZ010003134">
    <property type="protein sequence ID" value="CAG2252854.1"/>
    <property type="molecule type" value="Genomic_DNA"/>
</dbReference>
<dbReference type="InterPro" id="IPR001370">
    <property type="entry name" value="BIR_rpt"/>
</dbReference>
<keyword evidence="3" id="KW-1185">Reference proteome</keyword>
<dbReference type="AlphaFoldDB" id="A0A8S3V3V3"/>
<accession>A0A8S3V3V3</accession>
<evidence type="ECO:0000256" key="1">
    <source>
        <dbReference type="SAM" id="Phobius"/>
    </source>
</evidence>
<dbReference type="Proteomes" id="UP000683360">
    <property type="component" value="Unassembled WGS sequence"/>
</dbReference>
<dbReference type="SUPFAM" id="SSF57924">
    <property type="entry name" value="Inhibitor of apoptosis (IAP) repeat"/>
    <property type="match status" value="1"/>
</dbReference>
<gene>
    <name evidence="2" type="ORF">MEDL_64402</name>
</gene>
<reference evidence="2" key="1">
    <citation type="submission" date="2021-03" db="EMBL/GenBank/DDBJ databases">
        <authorList>
            <person name="Bekaert M."/>
        </authorList>
    </citation>
    <scope>NUCLEOTIDE SEQUENCE</scope>
</reference>
<keyword evidence="1" id="KW-1133">Transmembrane helix</keyword>
<proteinExistence type="predicted"/>
<feature type="transmembrane region" description="Helical" evidence="1">
    <location>
        <begin position="136"/>
        <end position="158"/>
    </location>
</feature>
<dbReference type="PROSITE" id="PS50143">
    <property type="entry name" value="BIR_REPEAT_2"/>
    <property type="match status" value="1"/>
</dbReference>
<sequence>MYTLSRCEKNICAVEWKIEQKISAYGEDLRLLCIADNYSIDGVKIKRWEGGPKQKMLTLNGAPDQEDVMKYKMSMRQDGFDLVIKNVSKVDLNVTYECTYGFKKSGKVILKIEDAFEVRQIVHVKPSKRESKGNNIVIICVIIVSSLVIAAVSTLILLHKYGKLKELKYICSSNDNSVDRNDGDLPSGRPQETDQLIPQHNGFANHLSNGVGLVEDVPIESTSRTEPVKKPNTAEGGNTELIGETLDGSSLQNVTTLKDFAPATFTEVNEESLLKQEMLVMSTVCYLCKYDRYREDVSDLVSVPPNQSELVTSVTGSKTLEQCNTESDAESVDETSLKDHHAVPASVPEKGFQFTTSVDQETKMHPSDNIKCETRAQCFSCGAKRLWQEGDNPFDEHLHDDCRHLKHIKEKQVCNLHEIPKFLSEITEPVETL</sequence>
<protein>
    <submittedName>
        <fullName evidence="2">Uncharacterized protein</fullName>
    </submittedName>
</protein>
<keyword evidence="1" id="KW-0812">Transmembrane</keyword>
<keyword evidence="1" id="KW-0472">Membrane</keyword>
<dbReference type="Gene3D" id="1.10.1170.10">
    <property type="entry name" value="Inhibitor Of Apoptosis Protein (2mihbC-IAP-1), Chain A"/>
    <property type="match status" value="1"/>
</dbReference>
<comment type="caution">
    <text evidence="2">The sequence shown here is derived from an EMBL/GenBank/DDBJ whole genome shotgun (WGS) entry which is preliminary data.</text>
</comment>
<dbReference type="OrthoDB" id="6140920at2759"/>
<evidence type="ECO:0000313" key="2">
    <source>
        <dbReference type="EMBL" id="CAG2252854.1"/>
    </source>
</evidence>